<dbReference type="KEGG" id="sbal:HUE88_08320"/>
<feature type="transmembrane region" description="Helical" evidence="1">
    <location>
        <begin position="200"/>
        <end position="219"/>
    </location>
</feature>
<dbReference type="AlphaFoldDB" id="A0A7S7LT79"/>
<dbReference type="RefSeq" id="WP_194372717.1">
    <property type="nucleotide sequence ID" value="NZ_CP054492.1"/>
</dbReference>
<reference evidence="2 3" key="1">
    <citation type="submission" date="2020-05" db="EMBL/GenBank/DDBJ databases">
        <title>Sulfurimonas marisnigri, sp. nov., and Sulfurimonas baltica, sp. nov., manganese oxide reducing chemolithoautotrophs of the class Epsilonproteobacteria isolated from the pelagic redoxclines of the Black and Baltic Seas and emended description of the genus Sulfurimonas.</title>
        <authorList>
            <person name="Henkel J.V."/>
            <person name="Laudan C."/>
            <person name="Werner J."/>
            <person name="Neu T."/>
            <person name="Plewe S."/>
            <person name="Sproer C."/>
            <person name="Bunk B."/>
            <person name="Schulz-Vogt H.N."/>
        </authorList>
    </citation>
    <scope>NUCLEOTIDE SEQUENCE [LARGE SCALE GENOMIC DNA]</scope>
    <source>
        <strain evidence="2 3">GD2</strain>
    </source>
</reference>
<evidence type="ECO:0000313" key="2">
    <source>
        <dbReference type="EMBL" id="QOY50872.1"/>
    </source>
</evidence>
<accession>A0A7S7LT79</accession>
<keyword evidence="3" id="KW-1185">Reference proteome</keyword>
<keyword evidence="1" id="KW-0472">Membrane</keyword>
<sequence length="222" mass="24529">MTASTSAGIAGLSGIAASNATLAWLGGGALAVGGGGIALGTIVLGGLAIIPAVSYMAYKGKFNYKNEVEEVDKAHKEATQYANNADQVIQKFDELSKFIDNVIFIIQKYNTECIKLNKQTDHIRHHTGDNYNRYTNEQQLLIQKHIQYLEGLLKILNIPIMNEDGSIHKDIVLTIKHSNDFLNNAGEIVFVNFNKNKPTWTYIISVVVVVVSIAAYLYYHIR</sequence>
<evidence type="ECO:0000313" key="3">
    <source>
        <dbReference type="Proteomes" id="UP000593994"/>
    </source>
</evidence>
<protein>
    <recommendedName>
        <fullName evidence="4">Chemotaxis protein</fullName>
    </recommendedName>
</protein>
<evidence type="ECO:0000256" key="1">
    <source>
        <dbReference type="SAM" id="Phobius"/>
    </source>
</evidence>
<keyword evidence="1" id="KW-1133">Transmembrane helix</keyword>
<dbReference type="Proteomes" id="UP000593994">
    <property type="component" value="Chromosome"/>
</dbReference>
<evidence type="ECO:0008006" key="4">
    <source>
        <dbReference type="Google" id="ProtNLM"/>
    </source>
</evidence>
<name>A0A7S7LT79_9BACT</name>
<proteinExistence type="predicted"/>
<dbReference type="EMBL" id="CP054492">
    <property type="protein sequence ID" value="QOY50872.1"/>
    <property type="molecule type" value="Genomic_DNA"/>
</dbReference>
<gene>
    <name evidence="2" type="ORF">HUE88_08320</name>
</gene>
<organism evidence="2 3">
    <name type="scientific">Candidatus Sulfurimonas baltica</name>
    <dbReference type="NCBI Taxonomy" id="2740404"/>
    <lineage>
        <taxon>Bacteria</taxon>
        <taxon>Pseudomonadati</taxon>
        <taxon>Campylobacterota</taxon>
        <taxon>Epsilonproteobacteria</taxon>
        <taxon>Campylobacterales</taxon>
        <taxon>Sulfurimonadaceae</taxon>
        <taxon>Sulfurimonas</taxon>
    </lineage>
</organism>
<feature type="transmembrane region" description="Helical" evidence="1">
    <location>
        <begin position="36"/>
        <end position="58"/>
    </location>
</feature>
<keyword evidence="1" id="KW-0812">Transmembrane</keyword>